<keyword evidence="2" id="KW-1185">Reference proteome</keyword>
<comment type="caution">
    <text evidence="1">The sequence shown here is derived from an EMBL/GenBank/DDBJ whole genome shotgun (WGS) entry which is preliminary data.</text>
</comment>
<sequence>MVYTYDCQDMNDTTARKGQLDFLDERALLTLNFAHCSELVVPSDIQHFPNLLGMNLKHLTLADWPMDAAVTADYFPNMLFLVFSHVNWSCLPDGILGPLPNGLQDIELTHTNLSVIPDGLDQHWPGVGTLFIEYSQIQHVPSSLLGIALFDLSLIGNDIEDASVLASLPPSISRVSLDHNPLRVLPVFNESSGVFILIFSAEHTLVRDVPPRYKSNVDGLFLQESPYCSSVSEAVAPAVCDVGYNRADGKCLLN</sequence>
<reference evidence="1" key="1">
    <citation type="submission" date="2022-11" db="EMBL/GenBank/DDBJ databases">
        <authorList>
            <person name="Morgan W.R."/>
            <person name="Tartar A."/>
        </authorList>
    </citation>
    <scope>NUCLEOTIDE SEQUENCE</scope>
    <source>
        <strain evidence="1">ARSEF 373</strain>
    </source>
</reference>
<organism evidence="1 2">
    <name type="scientific">Lagenidium giganteum</name>
    <dbReference type="NCBI Taxonomy" id="4803"/>
    <lineage>
        <taxon>Eukaryota</taxon>
        <taxon>Sar</taxon>
        <taxon>Stramenopiles</taxon>
        <taxon>Oomycota</taxon>
        <taxon>Peronosporomycetes</taxon>
        <taxon>Pythiales</taxon>
        <taxon>Pythiaceae</taxon>
    </lineage>
</organism>
<gene>
    <name evidence="1" type="ORF">N0F65_004232</name>
</gene>
<dbReference type="AlphaFoldDB" id="A0AAV2ZGF5"/>
<dbReference type="EMBL" id="DAKRPA010000011">
    <property type="protein sequence ID" value="DBA04124.1"/>
    <property type="molecule type" value="Genomic_DNA"/>
</dbReference>
<evidence type="ECO:0000313" key="2">
    <source>
        <dbReference type="Proteomes" id="UP001146120"/>
    </source>
</evidence>
<dbReference type="SUPFAM" id="SSF52058">
    <property type="entry name" value="L domain-like"/>
    <property type="match status" value="1"/>
</dbReference>
<proteinExistence type="predicted"/>
<accession>A0AAV2ZGF5</accession>
<dbReference type="InterPro" id="IPR032675">
    <property type="entry name" value="LRR_dom_sf"/>
</dbReference>
<reference evidence="1" key="2">
    <citation type="journal article" date="2023" name="Microbiol Resour">
        <title>Decontamination and Annotation of the Draft Genome Sequence of the Oomycete Lagenidium giganteum ARSEF 373.</title>
        <authorList>
            <person name="Morgan W.R."/>
            <person name="Tartar A."/>
        </authorList>
    </citation>
    <scope>NUCLEOTIDE SEQUENCE</scope>
    <source>
        <strain evidence="1">ARSEF 373</strain>
    </source>
</reference>
<dbReference type="Gene3D" id="3.80.10.10">
    <property type="entry name" value="Ribonuclease Inhibitor"/>
    <property type="match status" value="1"/>
</dbReference>
<protein>
    <submittedName>
        <fullName evidence="1">Uncharacterized protein</fullName>
    </submittedName>
</protein>
<evidence type="ECO:0000313" key="1">
    <source>
        <dbReference type="EMBL" id="DBA04124.1"/>
    </source>
</evidence>
<name>A0AAV2ZGF5_9STRA</name>
<dbReference type="Proteomes" id="UP001146120">
    <property type="component" value="Unassembled WGS sequence"/>
</dbReference>